<gene>
    <name evidence="11" type="ORF">GE300_19320</name>
</gene>
<sequence length="222" mass="24754">MVGATDSLAPLKSGRERHSSTGLYAQFGKRLLDITLVLLAMPIVLPLIAGLAVWIGLQGHSPFFVQDRVGKGGGVFRLWKLRTMVPDAEAALEAYLSANPEARREWDTRQKLAHDPRILPCGHFLRAASLDELPQLWNVLKGDMSLIGPRPMMPSQVRLYPGRAYYALRPGISGLWQVSQRNECSFEGRSSYDTEYFHRLSLPTDLGVLLRTVSVVLRRTGT</sequence>
<keyword evidence="8" id="KW-0270">Exopolysaccharide synthesis</keyword>
<evidence type="ECO:0000256" key="1">
    <source>
        <dbReference type="ARBA" id="ARBA00004236"/>
    </source>
</evidence>
<reference evidence="11 12" key="1">
    <citation type="submission" date="2019-10" db="EMBL/GenBank/DDBJ databases">
        <title>Cognatihalovulum marinum gen. nov. sp. nov., a new member of the family Rhodobacteraceae isolated from deep seawater of the Northwest Indian Ocean.</title>
        <authorList>
            <person name="Ruan C."/>
            <person name="Wang J."/>
            <person name="Zheng X."/>
            <person name="Song L."/>
            <person name="Zhu Y."/>
            <person name="Huang Y."/>
            <person name="Lu Z."/>
            <person name="Du W."/>
            <person name="Huang L."/>
            <person name="Dai X."/>
        </authorList>
    </citation>
    <scope>NUCLEOTIDE SEQUENCE [LARGE SCALE GENOMIC DNA]</scope>
    <source>
        <strain evidence="11 12">2CG4</strain>
    </source>
</reference>
<feature type="domain" description="Bacterial sugar transferase" evidence="10">
    <location>
        <begin position="29"/>
        <end position="217"/>
    </location>
</feature>
<evidence type="ECO:0000256" key="8">
    <source>
        <dbReference type="ARBA" id="ARBA00023169"/>
    </source>
</evidence>
<organism evidence="11 12">
    <name type="scientific">Halovulum marinum</name>
    <dbReference type="NCBI Taxonomy" id="2662447"/>
    <lineage>
        <taxon>Bacteria</taxon>
        <taxon>Pseudomonadati</taxon>
        <taxon>Pseudomonadota</taxon>
        <taxon>Alphaproteobacteria</taxon>
        <taxon>Rhodobacterales</taxon>
        <taxon>Paracoccaceae</taxon>
        <taxon>Halovulum</taxon>
    </lineage>
</organism>
<protein>
    <submittedName>
        <fullName evidence="11">Sugar transferase</fullName>
    </submittedName>
</protein>
<dbReference type="AlphaFoldDB" id="A0A6L5Z5C6"/>
<dbReference type="RefSeq" id="WP_154449162.1">
    <property type="nucleotide sequence ID" value="NZ_WIND01000024.1"/>
</dbReference>
<evidence type="ECO:0000256" key="2">
    <source>
        <dbReference type="ARBA" id="ARBA00006464"/>
    </source>
</evidence>
<dbReference type="GO" id="GO:0016780">
    <property type="term" value="F:phosphotransferase activity, for other substituted phosphate groups"/>
    <property type="evidence" value="ECO:0007669"/>
    <property type="project" value="TreeGrafter"/>
</dbReference>
<evidence type="ECO:0000313" key="11">
    <source>
        <dbReference type="EMBL" id="MSU91733.1"/>
    </source>
</evidence>
<keyword evidence="4 11" id="KW-0808">Transferase</keyword>
<keyword evidence="5 9" id="KW-0812">Transmembrane</keyword>
<dbReference type="InterPro" id="IPR003362">
    <property type="entry name" value="Bact_transf"/>
</dbReference>
<keyword evidence="7 9" id="KW-0472">Membrane</keyword>
<accession>A0A6L5Z5C6</accession>
<comment type="similarity">
    <text evidence="2">Belongs to the bacterial sugar transferase family.</text>
</comment>
<dbReference type="PANTHER" id="PTHR30576">
    <property type="entry name" value="COLANIC BIOSYNTHESIS UDP-GLUCOSE LIPID CARRIER TRANSFERASE"/>
    <property type="match status" value="1"/>
</dbReference>
<evidence type="ECO:0000256" key="7">
    <source>
        <dbReference type="ARBA" id="ARBA00023136"/>
    </source>
</evidence>
<dbReference type="PANTHER" id="PTHR30576:SF4">
    <property type="entry name" value="UNDECAPRENYL-PHOSPHATE GALACTOSE PHOSPHOTRANSFERASE"/>
    <property type="match status" value="1"/>
</dbReference>
<evidence type="ECO:0000259" key="10">
    <source>
        <dbReference type="Pfam" id="PF02397"/>
    </source>
</evidence>
<evidence type="ECO:0000313" key="12">
    <source>
        <dbReference type="Proteomes" id="UP000474957"/>
    </source>
</evidence>
<proteinExistence type="inferred from homology"/>
<evidence type="ECO:0000256" key="3">
    <source>
        <dbReference type="ARBA" id="ARBA00022475"/>
    </source>
</evidence>
<evidence type="ECO:0000256" key="4">
    <source>
        <dbReference type="ARBA" id="ARBA00022679"/>
    </source>
</evidence>
<keyword evidence="6 9" id="KW-1133">Transmembrane helix</keyword>
<comment type="subcellular location">
    <subcellularLocation>
        <location evidence="1">Cell membrane</location>
    </subcellularLocation>
</comment>
<keyword evidence="3" id="KW-1003">Cell membrane</keyword>
<dbReference type="Pfam" id="PF02397">
    <property type="entry name" value="Bac_transf"/>
    <property type="match status" value="1"/>
</dbReference>
<dbReference type="Proteomes" id="UP000474957">
    <property type="component" value="Unassembled WGS sequence"/>
</dbReference>
<keyword evidence="12" id="KW-1185">Reference proteome</keyword>
<dbReference type="EMBL" id="WIND01000024">
    <property type="protein sequence ID" value="MSU91733.1"/>
    <property type="molecule type" value="Genomic_DNA"/>
</dbReference>
<name>A0A6L5Z5C6_9RHOB</name>
<dbReference type="GO" id="GO:0005886">
    <property type="term" value="C:plasma membrane"/>
    <property type="evidence" value="ECO:0007669"/>
    <property type="project" value="UniProtKB-SubCell"/>
</dbReference>
<feature type="transmembrane region" description="Helical" evidence="9">
    <location>
        <begin position="36"/>
        <end position="57"/>
    </location>
</feature>
<evidence type="ECO:0000256" key="9">
    <source>
        <dbReference type="SAM" id="Phobius"/>
    </source>
</evidence>
<evidence type="ECO:0000256" key="6">
    <source>
        <dbReference type="ARBA" id="ARBA00022989"/>
    </source>
</evidence>
<comment type="caution">
    <text evidence="11">The sequence shown here is derived from an EMBL/GenBank/DDBJ whole genome shotgun (WGS) entry which is preliminary data.</text>
</comment>
<evidence type="ECO:0000256" key="5">
    <source>
        <dbReference type="ARBA" id="ARBA00022692"/>
    </source>
</evidence>
<dbReference type="GO" id="GO:0000271">
    <property type="term" value="P:polysaccharide biosynthetic process"/>
    <property type="evidence" value="ECO:0007669"/>
    <property type="project" value="UniProtKB-KW"/>
</dbReference>